<dbReference type="EMBL" id="JAAGPU010000015">
    <property type="protein sequence ID" value="NEU05058.1"/>
    <property type="molecule type" value="Genomic_DNA"/>
</dbReference>
<reference evidence="7 8" key="1">
    <citation type="submission" date="2020-02" db="EMBL/GenBank/DDBJ databases">
        <title>Genome assembly of a novel Clostridium senegalense strain.</title>
        <authorList>
            <person name="Gupta T.B."/>
            <person name="Jauregui R."/>
            <person name="Maclean P."/>
            <person name="Nawarathana A."/>
            <person name="Brightwell G."/>
        </authorList>
    </citation>
    <scope>NUCLEOTIDE SEQUENCE [LARGE SCALE GENOMIC DNA]</scope>
    <source>
        <strain evidence="7 8">AGRFS4</strain>
    </source>
</reference>
<keyword evidence="8" id="KW-1185">Reference proteome</keyword>
<sequence>MEGNSFQVSQNKFIGKTLLYMTMGLILTFIVSYALCINEDFIIFLYYNQYSFFVAIIVEIGLVSLITRKMESMSVKTGFILFLLYSVISGVTFSAILLAYSLESIIFIFFIAALMFLCSGMIGMTTKRDLSTLGRFAIMSLVGIIIVSIINMLLGSNDGLFNFINYVGMIIFCVLTAYDMQKIKIIHKYSYELSPVEVNKFAILAALNLYLDLINIFIYLLRLLGRKR</sequence>
<evidence type="ECO:0000313" key="8">
    <source>
        <dbReference type="Proteomes" id="UP000481872"/>
    </source>
</evidence>
<feature type="transmembrane region" description="Helical" evidence="6">
    <location>
        <begin position="136"/>
        <end position="154"/>
    </location>
</feature>
<feature type="transmembrane region" description="Helical" evidence="6">
    <location>
        <begin position="105"/>
        <end position="124"/>
    </location>
</feature>
<keyword evidence="3 6" id="KW-0812">Transmembrane</keyword>
<name>A0A6M0H455_9CLOT</name>
<keyword evidence="5 6" id="KW-0472">Membrane</keyword>
<dbReference type="CDD" id="cd10432">
    <property type="entry name" value="BI-1-like_bacterial"/>
    <property type="match status" value="1"/>
</dbReference>
<proteinExistence type="inferred from homology"/>
<evidence type="ECO:0000256" key="2">
    <source>
        <dbReference type="ARBA" id="ARBA00010350"/>
    </source>
</evidence>
<evidence type="ECO:0000256" key="4">
    <source>
        <dbReference type="ARBA" id="ARBA00022989"/>
    </source>
</evidence>
<evidence type="ECO:0000256" key="1">
    <source>
        <dbReference type="ARBA" id="ARBA00004141"/>
    </source>
</evidence>
<evidence type="ECO:0000256" key="6">
    <source>
        <dbReference type="RuleBase" id="RU004379"/>
    </source>
</evidence>
<keyword evidence="4 6" id="KW-1133">Transmembrane helix</keyword>
<dbReference type="Proteomes" id="UP000481872">
    <property type="component" value="Unassembled WGS sequence"/>
</dbReference>
<protein>
    <submittedName>
        <fullName evidence="7">Bax inhibitor-1/YccA family protein</fullName>
    </submittedName>
</protein>
<evidence type="ECO:0000256" key="3">
    <source>
        <dbReference type="ARBA" id="ARBA00022692"/>
    </source>
</evidence>
<dbReference type="AlphaFoldDB" id="A0A6M0H455"/>
<feature type="transmembrane region" description="Helical" evidence="6">
    <location>
        <begin position="47"/>
        <end position="67"/>
    </location>
</feature>
<feature type="transmembrane region" description="Helical" evidence="6">
    <location>
        <begin position="79"/>
        <end position="99"/>
    </location>
</feature>
<dbReference type="PANTHER" id="PTHR23291">
    <property type="entry name" value="BAX INHIBITOR-RELATED"/>
    <property type="match status" value="1"/>
</dbReference>
<comment type="subcellular location">
    <subcellularLocation>
        <location evidence="1">Membrane</location>
        <topology evidence="1">Multi-pass membrane protein</topology>
    </subcellularLocation>
</comment>
<dbReference type="RefSeq" id="WP_199869975.1">
    <property type="nucleotide sequence ID" value="NZ_JAAGPU010000015.1"/>
</dbReference>
<feature type="transmembrane region" description="Helical" evidence="6">
    <location>
        <begin position="17"/>
        <end position="35"/>
    </location>
</feature>
<accession>A0A6M0H455</accession>
<evidence type="ECO:0000313" key="7">
    <source>
        <dbReference type="EMBL" id="NEU05058.1"/>
    </source>
</evidence>
<comment type="caution">
    <text evidence="7">The sequence shown here is derived from an EMBL/GenBank/DDBJ whole genome shotgun (WGS) entry which is preliminary data.</text>
</comment>
<organism evidence="7 8">
    <name type="scientific">Clostridium senegalense</name>
    <dbReference type="NCBI Taxonomy" id="1465809"/>
    <lineage>
        <taxon>Bacteria</taxon>
        <taxon>Bacillati</taxon>
        <taxon>Bacillota</taxon>
        <taxon>Clostridia</taxon>
        <taxon>Eubacteriales</taxon>
        <taxon>Clostridiaceae</taxon>
        <taxon>Clostridium</taxon>
    </lineage>
</organism>
<comment type="similarity">
    <text evidence="2 6">Belongs to the BI1 family.</text>
</comment>
<evidence type="ECO:0000256" key="5">
    <source>
        <dbReference type="ARBA" id="ARBA00023136"/>
    </source>
</evidence>
<dbReference type="GO" id="GO:0005886">
    <property type="term" value="C:plasma membrane"/>
    <property type="evidence" value="ECO:0007669"/>
    <property type="project" value="TreeGrafter"/>
</dbReference>
<gene>
    <name evidence="7" type="ORF">G3M99_09370</name>
</gene>
<feature type="transmembrane region" description="Helical" evidence="6">
    <location>
        <begin position="201"/>
        <end position="221"/>
    </location>
</feature>
<dbReference type="Pfam" id="PF01027">
    <property type="entry name" value="Bax1-I"/>
    <property type="match status" value="1"/>
</dbReference>
<dbReference type="PANTHER" id="PTHR23291:SF50">
    <property type="entry name" value="PROTEIN LIFEGUARD 4"/>
    <property type="match status" value="1"/>
</dbReference>
<feature type="transmembrane region" description="Helical" evidence="6">
    <location>
        <begin position="160"/>
        <end position="180"/>
    </location>
</feature>
<dbReference type="InterPro" id="IPR006214">
    <property type="entry name" value="Bax_inhibitor_1-related"/>
</dbReference>